<evidence type="ECO:0000313" key="2">
    <source>
        <dbReference type="Proteomes" id="UP000743370"/>
    </source>
</evidence>
<name>A0A8T0JEQ5_PHAAN</name>
<dbReference type="Proteomes" id="UP000743370">
    <property type="component" value="Unassembled WGS sequence"/>
</dbReference>
<dbReference type="EMBL" id="JABFOF010000011">
    <property type="protein sequence ID" value="KAG2371639.1"/>
    <property type="molecule type" value="Genomic_DNA"/>
</dbReference>
<organism evidence="1 2">
    <name type="scientific">Phaseolus angularis</name>
    <name type="common">Azuki bean</name>
    <name type="synonym">Vigna angularis</name>
    <dbReference type="NCBI Taxonomy" id="3914"/>
    <lineage>
        <taxon>Eukaryota</taxon>
        <taxon>Viridiplantae</taxon>
        <taxon>Streptophyta</taxon>
        <taxon>Embryophyta</taxon>
        <taxon>Tracheophyta</taxon>
        <taxon>Spermatophyta</taxon>
        <taxon>Magnoliopsida</taxon>
        <taxon>eudicotyledons</taxon>
        <taxon>Gunneridae</taxon>
        <taxon>Pentapetalae</taxon>
        <taxon>rosids</taxon>
        <taxon>fabids</taxon>
        <taxon>Fabales</taxon>
        <taxon>Fabaceae</taxon>
        <taxon>Papilionoideae</taxon>
        <taxon>50 kb inversion clade</taxon>
        <taxon>NPAAA clade</taxon>
        <taxon>indigoferoid/millettioid clade</taxon>
        <taxon>Phaseoleae</taxon>
        <taxon>Vigna</taxon>
    </lineage>
</organism>
<comment type="caution">
    <text evidence="1">The sequence shown here is derived from an EMBL/GenBank/DDBJ whole genome shotgun (WGS) entry which is preliminary data.</text>
</comment>
<accession>A0A8T0JEQ5</accession>
<protein>
    <submittedName>
        <fullName evidence="1">Uncharacterized protein</fullName>
    </submittedName>
</protein>
<proteinExistence type="predicted"/>
<sequence length="177" mass="20121">MRNCNLRVDEDNQLEVDEPNRKWTRVKASTHRSDAFFFHGVAKRSWPNPSSGPVPLHSFTLSFLGLVMVSDSVRLDSEVRDRKRIGGSYLKSDLVYCDPKLAKERICNLGGYAAIPGMAMRSYSESSLKTRELEVRMEEEWEGFSIKKEEGSRMVLVGSGLSSTNMLWTHEWRSVGS</sequence>
<reference evidence="1 2" key="1">
    <citation type="submission" date="2020-05" db="EMBL/GenBank/DDBJ databases">
        <title>Vigna angularis (adzuki bean) Var. LongXiaoDou No. 4 denovo assembly.</title>
        <authorList>
            <person name="Xiang H."/>
        </authorList>
    </citation>
    <scope>NUCLEOTIDE SEQUENCE [LARGE SCALE GENOMIC DNA]</scope>
    <source>
        <tissue evidence="1">Leaf</tissue>
    </source>
</reference>
<evidence type="ECO:0000313" key="1">
    <source>
        <dbReference type="EMBL" id="KAG2371639.1"/>
    </source>
</evidence>
<dbReference type="AlphaFoldDB" id="A0A8T0JEQ5"/>
<gene>
    <name evidence="1" type="ORF">HKW66_Vig0218130</name>
</gene>